<dbReference type="CDD" id="cd00130">
    <property type="entry name" value="PAS"/>
    <property type="match status" value="2"/>
</dbReference>
<dbReference type="SMART" id="SM00091">
    <property type="entry name" value="PAS"/>
    <property type="match status" value="2"/>
</dbReference>
<evidence type="ECO:0000313" key="6">
    <source>
        <dbReference type="Proteomes" id="UP000006866"/>
    </source>
</evidence>
<dbReference type="AlphaFoldDB" id="E3DQU7"/>
<feature type="domain" description="EAL" evidence="3">
    <location>
        <begin position="442"/>
        <end position="696"/>
    </location>
</feature>
<dbReference type="InterPro" id="IPR001610">
    <property type="entry name" value="PAC"/>
</dbReference>
<proteinExistence type="predicted"/>
<evidence type="ECO:0000313" key="5">
    <source>
        <dbReference type="EMBL" id="ADO76922.1"/>
    </source>
</evidence>
<dbReference type="InterPro" id="IPR052155">
    <property type="entry name" value="Biofilm_reg_signaling"/>
</dbReference>
<evidence type="ECO:0000259" key="3">
    <source>
        <dbReference type="PROSITE" id="PS50883"/>
    </source>
</evidence>
<dbReference type="STRING" id="572479.Hprae_0768"/>
<dbReference type="InterPro" id="IPR000160">
    <property type="entry name" value="GGDEF_dom"/>
</dbReference>
<reference evidence="5 6" key="2">
    <citation type="journal article" date="2011" name="Stand. Genomic Sci.">
        <title>Complete genome sequence of the extremely halophilic Halanaerobium praevalens type strain (GSL).</title>
        <authorList>
            <person name="Ivanova N."/>
            <person name="Sikorski J."/>
            <person name="Chertkov O."/>
            <person name="Nolan M."/>
            <person name="Lucas S."/>
            <person name="Hammon N."/>
            <person name="Deshpande S."/>
            <person name="Cheng J.F."/>
            <person name="Tapia R."/>
            <person name="Han C."/>
            <person name="Goodwin L."/>
            <person name="Pitluck S."/>
            <person name="Huntemann M."/>
            <person name="Liolios K."/>
            <person name="Pagani I."/>
            <person name="Mavromatis K."/>
            <person name="Ovchinikova G."/>
            <person name="Pati A."/>
            <person name="Chen A."/>
            <person name="Palaniappan K."/>
            <person name="Land M."/>
            <person name="Hauser L."/>
            <person name="Brambilla E.M."/>
            <person name="Kannan K.P."/>
            <person name="Rohde M."/>
            <person name="Tindall B.J."/>
            <person name="Goker M."/>
            <person name="Detter J.C."/>
            <person name="Woyke T."/>
            <person name="Bristow J."/>
            <person name="Eisen J.A."/>
            <person name="Markowitz V."/>
            <person name="Hugenholtz P."/>
            <person name="Kyrpides N.C."/>
            <person name="Klenk H.P."/>
            <person name="Lapidus A."/>
        </authorList>
    </citation>
    <scope>NUCLEOTIDE SEQUENCE [LARGE SCALE GENOMIC DNA]</scope>
    <source>
        <strain evidence="6">ATCC 33744 / DSM 2228 / GSL</strain>
    </source>
</reference>
<dbReference type="Proteomes" id="UP000006866">
    <property type="component" value="Chromosome"/>
</dbReference>
<dbReference type="RefSeq" id="WP_014552955.1">
    <property type="nucleotide sequence ID" value="NC_017455.1"/>
</dbReference>
<dbReference type="SMART" id="SM00052">
    <property type="entry name" value="EAL"/>
    <property type="match status" value="1"/>
</dbReference>
<dbReference type="InterPro" id="IPR013767">
    <property type="entry name" value="PAS_fold"/>
</dbReference>
<organism evidence="5 6">
    <name type="scientific">Halanaerobium praevalens (strain ATCC 33744 / DSM 2228 / GSL)</name>
    <dbReference type="NCBI Taxonomy" id="572479"/>
    <lineage>
        <taxon>Bacteria</taxon>
        <taxon>Bacillati</taxon>
        <taxon>Bacillota</taxon>
        <taxon>Clostridia</taxon>
        <taxon>Halanaerobiales</taxon>
        <taxon>Halanaerobiaceae</taxon>
        <taxon>Halanaerobium</taxon>
    </lineage>
</organism>
<dbReference type="Gene3D" id="3.20.20.450">
    <property type="entry name" value="EAL domain"/>
    <property type="match status" value="1"/>
</dbReference>
<dbReference type="InterPro" id="IPR029787">
    <property type="entry name" value="Nucleotide_cyclase"/>
</dbReference>
<evidence type="ECO:0000259" key="4">
    <source>
        <dbReference type="PROSITE" id="PS50887"/>
    </source>
</evidence>
<dbReference type="Gene3D" id="3.30.450.20">
    <property type="entry name" value="PAS domain"/>
    <property type="match status" value="2"/>
</dbReference>
<feature type="domain" description="PAS" evidence="1">
    <location>
        <begin position="138"/>
        <end position="184"/>
    </location>
</feature>
<dbReference type="Pfam" id="PF00990">
    <property type="entry name" value="GGDEF"/>
    <property type="match status" value="1"/>
</dbReference>
<dbReference type="InterPro" id="IPR035965">
    <property type="entry name" value="PAS-like_dom_sf"/>
</dbReference>
<keyword evidence="6" id="KW-1185">Reference proteome</keyword>
<dbReference type="PROSITE" id="PS50883">
    <property type="entry name" value="EAL"/>
    <property type="match status" value="1"/>
</dbReference>
<dbReference type="HOGENOM" id="CLU_000445_70_20_9"/>
<dbReference type="PROSITE" id="PS50112">
    <property type="entry name" value="PAS"/>
    <property type="match status" value="2"/>
</dbReference>
<dbReference type="SUPFAM" id="SSF141868">
    <property type="entry name" value="EAL domain-like"/>
    <property type="match status" value="1"/>
</dbReference>
<dbReference type="SMART" id="SM00086">
    <property type="entry name" value="PAC"/>
    <property type="match status" value="1"/>
</dbReference>
<gene>
    <name evidence="5" type="ordered locus">Hprae_0768</name>
</gene>
<dbReference type="EMBL" id="CP002175">
    <property type="protein sequence ID" value="ADO76922.1"/>
    <property type="molecule type" value="Genomic_DNA"/>
</dbReference>
<dbReference type="InterPro" id="IPR000014">
    <property type="entry name" value="PAS"/>
</dbReference>
<dbReference type="CDD" id="cd01949">
    <property type="entry name" value="GGDEF"/>
    <property type="match status" value="1"/>
</dbReference>
<dbReference type="GO" id="GO:0006355">
    <property type="term" value="P:regulation of DNA-templated transcription"/>
    <property type="evidence" value="ECO:0007669"/>
    <property type="project" value="InterPro"/>
</dbReference>
<accession>E3DQU7</accession>
<dbReference type="SUPFAM" id="SSF55785">
    <property type="entry name" value="PYP-like sensor domain (PAS domain)"/>
    <property type="match status" value="2"/>
</dbReference>
<dbReference type="Pfam" id="PF13426">
    <property type="entry name" value="PAS_9"/>
    <property type="match status" value="1"/>
</dbReference>
<dbReference type="PATRIC" id="fig|572479.3.peg.776"/>
<dbReference type="Pfam" id="PF00989">
    <property type="entry name" value="PAS"/>
    <property type="match status" value="1"/>
</dbReference>
<dbReference type="InterPro" id="IPR043128">
    <property type="entry name" value="Rev_trsase/Diguanyl_cyclase"/>
</dbReference>
<dbReference type="KEGG" id="hpk:Hprae_0768"/>
<feature type="domain" description="PAC" evidence="2">
    <location>
        <begin position="209"/>
        <end position="263"/>
    </location>
</feature>
<feature type="domain" description="PAS" evidence="1">
    <location>
        <begin position="17"/>
        <end position="75"/>
    </location>
</feature>
<dbReference type="InterPro" id="IPR001633">
    <property type="entry name" value="EAL_dom"/>
</dbReference>
<dbReference type="InterPro" id="IPR035919">
    <property type="entry name" value="EAL_sf"/>
</dbReference>
<dbReference type="OrthoDB" id="9762141at2"/>
<reference evidence="6" key="1">
    <citation type="submission" date="2010-10" db="EMBL/GenBank/DDBJ databases">
        <title>The complete genome of Halanaerobium praevalens DSM 2228.</title>
        <authorList>
            <consortium name="US DOE Joint Genome Institute (JGI-PGF)"/>
            <person name="Lucas S."/>
            <person name="Copeland A."/>
            <person name="Lapidus A."/>
            <person name="Glavina del Rio T."/>
            <person name="Dalin E."/>
            <person name="Tice H."/>
            <person name="Bruce D."/>
            <person name="Goodwin L."/>
            <person name="Pitluck S."/>
            <person name="Kyrpides N."/>
            <person name="Mavromatis K."/>
            <person name="Ivanova N."/>
            <person name="Ovchinnikova G."/>
            <person name="Chertkov O."/>
            <person name="Detter J.C."/>
            <person name="Han C."/>
            <person name="Larimer F."/>
            <person name="Land M."/>
            <person name="Hauser L."/>
            <person name="Markowitz V."/>
            <person name="Cheng J.-F."/>
            <person name="Hugenholtz P."/>
            <person name="Woyke T."/>
            <person name="Wu D."/>
            <person name="Tindall B."/>
            <person name="Pomrenke H.G."/>
            <person name="Brambilla E."/>
            <person name="Klenk H.-P."/>
            <person name="Eisen J.A."/>
        </authorList>
    </citation>
    <scope>NUCLEOTIDE SEQUENCE [LARGE SCALE GENOMIC DNA]</scope>
    <source>
        <strain evidence="6">ATCC 33744 / DSM 2228 / GSL</strain>
    </source>
</reference>
<dbReference type="PROSITE" id="PS50887">
    <property type="entry name" value="GGDEF"/>
    <property type="match status" value="1"/>
</dbReference>
<dbReference type="PANTHER" id="PTHR44757">
    <property type="entry name" value="DIGUANYLATE CYCLASE DGCP"/>
    <property type="match status" value="1"/>
</dbReference>
<dbReference type="PROSITE" id="PS50113">
    <property type="entry name" value="PAC"/>
    <property type="match status" value="1"/>
</dbReference>
<dbReference type="SUPFAM" id="SSF55073">
    <property type="entry name" value="Nucleotide cyclase"/>
    <property type="match status" value="1"/>
</dbReference>
<feature type="domain" description="GGDEF" evidence="4">
    <location>
        <begin position="293"/>
        <end position="433"/>
    </location>
</feature>
<dbReference type="Gene3D" id="3.30.70.270">
    <property type="match status" value="1"/>
</dbReference>
<evidence type="ECO:0000259" key="2">
    <source>
        <dbReference type="PROSITE" id="PS50113"/>
    </source>
</evidence>
<name>E3DQU7_HALPG</name>
<dbReference type="NCBIfam" id="TIGR00229">
    <property type="entry name" value="sensory_box"/>
    <property type="match status" value="2"/>
</dbReference>
<dbReference type="InterPro" id="IPR000700">
    <property type="entry name" value="PAS-assoc_C"/>
</dbReference>
<dbReference type="Pfam" id="PF00563">
    <property type="entry name" value="EAL"/>
    <property type="match status" value="1"/>
</dbReference>
<dbReference type="CDD" id="cd01948">
    <property type="entry name" value="EAL"/>
    <property type="match status" value="1"/>
</dbReference>
<evidence type="ECO:0000259" key="1">
    <source>
        <dbReference type="PROSITE" id="PS50112"/>
    </source>
</evidence>
<dbReference type="PANTHER" id="PTHR44757:SF2">
    <property type="entry name" value="BIOFILM ARCHITECTURE MAINTENANCE PROTEIN MBAA"/>
    <property type="match status" value="1"/>
</dbReference>
<dbReference type="eggNOG" id="COG5001">
    <property type="taxonomic scope" value="Bacteria"/>
</dbReference>
<protein>
    <submittedName>
        <fullName evidence="5">Diguanylate cyclase/phosphodiesterase with PAS/PAC sensor(S)</fullName>
    </submittedName>
</protein>
<dbReference type="SMART" id="SM00267">
    <property type="entry name" value="GGDEF"/>
    <property type="match status" value="1"/>
</dbReference>
<sequence length="696" mass="80733">MAQKNDENSLKHKLQFTENKLNLIYQNSPLAFISWSNNGQIKNLNQAAVRLLGWEQEELTNQKFISTIIAEKDREIWSKFKNEKLEYLPQGFMSRTLKKNGTIINCRWNNIIIPKRKNKFEIISMAQNVSYSLKREMEMVKLVKAINETDNWVVITDKRGIIEYANTTVEEITGYKKEEVIGQNPSIFKSDKHSNQFYQKMWNKIRAGEVFNDVIINKKKNGDYFYSEQTITPIKDQNQKIINYISVGRDITQNEKLKRKIEYISNYDIQFGLPNRKSIKNKMENLIGLKAKSKLAILVLNINNIKYLNDIYNNSQTEKDLINLLADLINKQQLVNQKCVKIDRENYLAYLGGNNFALAVDNLNSANEIYKLAEKILDIFTDTIDYNQESFMLNARIGISIYPDDCISSQNLLSNAEIALINIKKNDYAFFDQEMNQEIKKFTKMEAKLDKAIKNDEFVIYYQPYYKGADHSLYGMEALIRWQNPQQGLISPAEFIPILENSQLIKKVGLIVISKVVNSIKHWLAKGYQVVPVSINLSAKQLEDNTHLKNIYRLILNSGINHSLIKFEITESSAMNDVNYSLKVMNKMKEKGFAISIDDFGTGYSSFSYLQKFPIDYLKIDISFIRNMTLSKDGQNIVESIINIAHLLNLQTIAEGVEKKSELDILNKLTNDYIQGYYFDRPMPKSDIEKMYIEKE</sequence>